<keyword evidence="2" id="KW-0805">Transcription regulation</keyword>
<proteinExistence type="predicted"/>
<dbReference type="PANTHER" id="PTHR31499">
    <property type="entry name" value="MYB FAMILY TRANSCRIPTION FACTOR PHL11"/>
    <property type="match status" value="1"/>
</dbReference>
<evidence type="ECO:0000256" key="5">
    <source>
        <dbReference type="SAM" id="MobiDB-lite"/>
    </source>
</evidence>
<organism evidence="7 8">
    <name type="scientific">Escallonia rubra</name>
    <dbReference type="NCBI Taxonomy" id="112253"/>
    <lineage>
        <taxon>Eukaryota</taxon>
        <taxon>Viridiplantae</taxon>
        <taxon>Streptophyta</taxon>
        <taxon>Embryophyta</taxon>
        <taxon>Tracheophyta</taxon>
        <taxon>Spermatophyta</taxon>
        <taxon>Magnoliopsida</taxon>
        <taxon>eudicotyledons</taxon>
        <taxon>Gunneridae</taxon>
        <taxon>Pentapetalae</taxon>
        <taxon>asterids</taxon>
        <taxon>campanulids</taxon>
        <taxon>Escalloniales</taxon>
        <taxon>Escalloniaceae</taxon>
        <taxon>Escallonia</taxon>
    </lineage>
</organism>
<dbReference type="EMBL" id="JAVXUO010001062">
    <property type="protein sequence ID" value="KAK2986405.1"/>
    <property type="molecule type" value="Genomic_DNA"/>
</dbReference>
<dbReference type="GO" id="GO:0003677">
    <property type="term" value="F:DNA binding"/>
    <property type="evidence" value="ECO:0007669"/>
    <property type="project" value="InterPro"/>
</dbReference>
<dbReference type="Gene3D" id="1.10.10.60">
    <property type="entry name" value="Homeodomain-like"/>
    <property type="match status" value="1"/>
</dbReference>
<dbReference type="GO" id="GO:0005634">
    <property type="term" value="C:nucleus"/>
    <property type="evidence" value="ECO:0007669"/>
    <property type="project" value="UniProtKB-SubCell"/>
</dbReference>
<evidence type="ECO:0000313" key="7">
    <source>
        <dbReference type="EMBL" id="KAK2986405.1"/>
    </source>
</evidence>
<evidence type="ECO:0000256" key="1">
    <source>
        <dbReference type="ARBA" id="ARBA00004123"/>
    </source>
</evidence>
<dbReference type="SUPFAM" id="SSF46689">
    <property type="entry name" value="Homeodomain-like"/>
    <property type="match status" value="1"/>
</dbReference>
<accession>A0AA88RP90</accession>
<keyword evidence="4" id="KW-0539">Nucleus</keyword>
<dbReference type="GO" id="GO:0003700">
    <property type="term" value="F:DNA-binding transcription factor activity"/>
    <property type="evidence" value="ECO:0007669"/>
    <property type="project" value="InterPro"/>
</dbReference>
<name>A0AA88RP90_9ASTE</name>
<keyword evidence="3" id="KW-0804">Transcription</keyword>
<reference evidence="7" key="1">
    <citation type="submission" date="2022-12" db="EMBL/GenBank/DDBJ databases">
        <title>Draft genome assemblies for two species of Escallonia (Escalloniales).</title>
        <authorList>
            <person name="Chanderbali A."/>
            <person name="Dervinis C."/>
            <person name="Anghel I."/>
            <person name="Soltis D."/>
            <person name="Soltis P."/>
            <person name="Zapata F."/>
        </authorList>
    </citation>
    <scope>NUCLEOTIDE SEQUENCE</scope>
    <source>
        <strain evidence="7">UCBG92.1500</strain>
        <tissue evidence="7">Leaf</tissue>
    </source>
</reference>
<evidence type="ECO:0000256" key="2">
    <source>
        <dbReference type="ARBA" id="ARBA00023015"/>
    </source>
</evidence>
<keyword evidence="8" id="KW-1185">Reference proteome</keyword>
<protein>
    <recommendedName>
        <fullName evidence="6">HTH myb-type domain-containing protein</fullName>
    </recommendedName>
</protein>
<evidence type="ECO:0000256" key="3">
    <source>
        <dbReference type="ARBA" id="ARBA00023163"/>
    </source>
</evidence>
<dbReference type="InterPro" id="IPR006447">
    <property type="entry name" value="Myb_dom_plants"/>
</dbReference>
<evidence type="ECO:0000259" key="6">
    <source>
        <dbReference type="PROSITE" id="PS51294"/>
    </source>
</evidence>
<feature type="compositionally biased region" description="Low complexity" evidence="5">
    <location>
        <begin position="148"/>
        <end position="161"/>
    </location>
</feature>
<comment type="caution">
    <text evidence="7">The sequence shown here is derived from an EMBL/GenBank/DDBJ whole genome shotgun (WGS) entry which is preliminary data.</text>
</comment>
<dbReference type="Pfam" id="PF00249">
    <property type="entry name" value="Myb_DNA-binding"/>
    <property type="match status" value="1"/>
</dbReference>
<dbReference type="InterPro" id="IPR001005">
    <property type="entry name" value="SANT/Myb"/>
</dbReference>
<dbReference type="FunFam" id="1.10.10.60:FF:000002">
    <property type="entry name" value="Myb family transcription factor"/>
    <property type="match status" value="1"/>
</dbReference>
<dbReference type="NCBIfam" id="TIGR01557">
    <property type="entry name" value="myb_SHAQKYF"/>
    <property type="match status" value="1"/>
</dbReference>
<dbReference type="PANTHER" id="PTHR31499:SF68">
    <property type="entry name" value="HOMEODOMAIN-LIKE SUPERFAMILY PROTEIN"/>
    <property type="match status" value="1"/>
</dbReference>
<dbReference type="InterPro" id="IPR017930">
    <property type="entry name" value="Myb_dom"/>
</dbReference>
<dbReference type="InterPro" id="IPR046955">
    <property type="entry name" value="PHR1-like"/>
</dbReference>
<dbReference type="InterPro" id="IPR009057">
    <property type="entry name" value="Homeodomain-like_sf"/>
</dbReference>
<gene>
    <name evidence="7" type="ORF">RJ640_011843</name>
</gene>
<dbReference type="PROSITE" id="PS51294">
    <property type="entry name" value="HTH_MYB"/>
    <property type="match status" value="1"/>
</dbReference>
<sequence length="281" mass="31084">MYQGRVPTLYPSHPYQAVVQHEGVVVVPYESMIVPCPPQIFGDYQEPPPPPPNHSCVPMTNDVKPRLRWTPELHERFVQAVNKLGGPFKATPKAILSLMDMEGLTLYHLKSHLQKFRMGRPMGRLWKETARERRHKQAALGALHSEGSRSSSSDTSDVTSGLEALEAQNEHEKLQEQVEAERRIEHHRTEPNYLDGAVYNTCKVCGNQVVQSAPADIVGAVPPSSKLGKKPTHLPSAGIKVHGGSSLVEEADVLNQPIAQCSIDDYLTSLGRWENSAGTYS</sequence>
<feature type="domain" description="HTH myb-type" evidence="6">
    <location>
        <begin position="61"/>
        <end position="117"/>
    </location>
</feature>
<comment type="subcellular location">
    <subcellularLocation>
        <location evidence="1">Nucleus</location>
    </subcellularLocation>
</comment>
<evidence type="ECO:0000256" key="4">
    <source>
        <dbReference type="ARBA" id="ARBA00023242"/>
    </source>
</evidence>
<evidence type="ECO:0000313" key="8">
    <source>
        <dbReference type="Proteomes" id="UP001187471"/>
    </source>
</evidence>
<feature type="region of interest" description="Disordered" evidence="5">
    <location>
        <begin position="132"/>
        <end position="161"/>
    </location>
</feature>
<dbReference type="Proteomes" id="UP001187471">
    <property type="component" value="Unassembled WGS sequence"/>
</dbReference>
<dbReference type="AlphaFoldDB" id="A0AA88RP90"/>